<evidence type="ECO:0000256" key="1">
    <source>
        <dbReference type="SAM" id="MobiDB-lite"/>
    </source>
</evidence>
<dbReference type="EMBL" id="AWXU01000017">
    <property type="protein sequence ID" value="KFN50585.1"/>
    <property type="molecule type" value="Genomic_DNA"/>
</dbReference>
<organism evidence="2 3">
    <name type="scientific">Arenimonas composti TR7-09 = DSM 18010</name>
    <dbReference type="NCBI Taxonomy" id="1121013"/>
    <lineage>
        <taxon>Bacteria</taxon>
        <taxon>Pseudomonadati</taxon>
        <taxon>Pseudomonadota</taxon>
        <taxon>Gammaproteobacteria</taxon>
        <taxon>Lysobacterales</taxon>
        <taxon>Lysobacteraceae</taxon>
        <taxon>Arenimonas</taxon>
    </lineage>
</organism>
<protein>
    <submittedName>
        <fullName evidence="2">Uncharacterized protein</fullName>
    </submittedName>
</protein>
<keyword evidence="3" id="KW-1185">Reference proteome</keyword>
<sequence length="37" mass="3834">MVSSVVEPGFVSASSTPPGEYSDRVVCAGAARFFVAR</sequence>
<evidence type="ECO:0000313" key="2">
    <source>
        <dbReference type="EMBL" id="KFN50585.1"/>
    </source>
</evidence>
<reference evidence="2 3" key="1">
    <citation type="submission" date="2013-09" db="EMBL/GenBank/DDBJ databases">
        <title>Genome sequencing of Arenimonas composti.</title>
        <authorList>
            <person name="Chen F."/>
            <person name="Wang G."/>
        </authorList>
    </citation>
    <scope>NUCLEOTIDE SEQUENCE [LARGE SCALE GENOMIC DNA]</scope>
    <source>
        <strain evidence="2 3">TR7-09</strain>
    </source>
</reference>
<accession>A0A091C1S5</accession>
<comment type="caution">
    <text evidence="2">The sequence shown here is derived from an EMBL/GenBank/DDBJ whole genome shotgun (WGS) entry which is preliminary data.</text>
</comment>
<dbReference type="Proteomes" id="UP000029391">
    <property type="component" value="Unassembled WGS sequence"/>
</dbReference>
<name>A0A091C1S5_9GAMM</name>
<gene>
    <name evidence="2" type="ORF">P873_05340</name>
</gene>
<feature type="region of interest" description="Disordered" evidence="1">
    <location>
        <begin position="1"/>
        <end position="21"/>
    </location>
</feature>
<evidence type="ECO:0000313" key="3">
    <source>
        <dbReference type="Proteomes" id="UP000029391"/>
    </source>
</evidence>
<dbReference type="AlphaFoldDB" id="A0A091C1S5"/>
<proteinExistence type="predicted"/>